<sequence length="435" mass="49215">MLNQAVEINHYSTVFGQLLPLCLQCPREVVKKITTQAVENSGQIPALIEMLEAIPGVCHYNGSASSCECLIEILKDVIINADLSITSLEQNIITFVHTLLQRQTDILSVNQFLEECVYPFLDHSLPDCYVELALKLLLVICDQNNQVNTSVYSSMKNVNFAPLVYCLCQLLNNCILEWNGQRKDLILNLLNTVLQLSRDSEFLLIERGKTWIAWKVRNFHPAVFLYFQFFASLPCTDVEIPSTMEILLVRALLSQVTVKEIALHLLEVPAGLKYPTLIANLIKVMVHSTNKEWKTLVQLLYQITERVEFDIWLNKGANFHSKVLHMLVDGLLLIRSMKDDGLLWSFLIGCLGNAVKDIPGKIASVEILCEVCRLARNVPAGFEPQIVSCLLDVLKLPNYQVPDDLMVSVVRTVPWSEDVNSFLLKVESFNKKELV</sequence>
<dbReference type="InterPro" id="IPR033265">
    <property type="entry name" value="GEMIN4"/>
</dbReference>
<dbReference type="Proteomes" id="UP000694941">
    <property type="component" value="Unplaced"/>
</dbReference>
<dbReference type="RefSeq" id="XP_013783320.2">
    <property type="nucleotide sequence ID" value="XM_013927866.2"/>
</dbReference>
<evidence type="ECO:0000313" key="2">
    <source>
        <dbReference type="RefSeq" id="XP_013783320.2"/>
    </source>
</evidence>
<proteinExistence type="predicted"/>
<evidence type="ECO:0000313" key="1">
    <source>
        <dbReference type="Proteomes" id="UP000694941"/>
    </source>
</evidence>
<accession>A0ABM1BJN3</accession>
<dbReference type="PANTHER" id="PTHR15571">
    <property type="entry name" value="GEM-ASSOCIATED PROTEIN 4"/>
    <property type="match status" value="1"/>
</dbReference>
<organism evidence="1 2">
    <name type="scientific">Limulus polyphemus</name>
    <name type="common">Atlantic horseshoe crab</name>
    <dbReference type="NCBI Taxonomy" id="6850"/>
    <lineage>
        <taxon>Eukaryota</taxon>
        <taxon>Metazoa</taxon>
        <taxon>Ecdysozoa</taxon>
        <taxon>Arthropoda</taxon>
        <taxon>Chelicerata</taxon>
        <taxon>Merostomata</taxon>
        <taxon>Xiphosura</taxon>
        <taxon>Limulidae</taxon>
        <taxon>Limulus</taxon>
    </lineage>
</organism>
<protein>
    <submittedName>
        <fullName evidence="2">Uncharacterized protein LOC106467506</fullName>
    </submittedName>
</protein>
<keyword evidence="1" id="KW-1185">Reference proteome</keyword>
<dbReference type="PANTHER" id="PTHR15571:SF2">
    <property type="entry name" value="GEM-ASSOCIATED PROTEIN 4"/>
    <property type="match status" value="1"/>
</dbReference>
<reference evidence="2" key="1">
    <citation type="submission" date="2025-08" db="UniProtKB">
        <authorList>
            <consortium name="RefSeq"/>
        </authorList>
    </citation>
    <scope>IDENTIFICATION</scope>
    <source>
        <tissue evidence="2">Muscle</tissue>
    </source>
</reference>
<name>A0ABM1BJN3_LIMPO</name>
<dbReference type="GeneID" id="106467506"/>
<gene>
    <name evidence="2" type="primary">LOC106467506</name>
</gene>